<evidence type="ECO:0000313" key="2">
    <source>
        <dbReference type="Proteomes" id="UP001151529"/>
    </source>
</evidence>
<organism evidence="1 2">
    <name type="scientific">Salix viminalis</name>
    <name type="common">Common osier</name>
    <name type="synonym">Basket willow</name>
    <dbReference type="NCBI Taxonomy" id="40686"/>
    <lineage>
        <taxon>Eukaryota</taxon>
        <taxon>Viridiplantae</taxon>
        <taxon>Streptophyta</taxon>
        <taxon>Embryophyta</taxon>
        <taxon>Tracheophyta</taxon>
        <taxon>Spermatophyta</taxon>
        <taxon>Magnoliopsida</taxon>
        <taxon>eudicotyledons</taxon>
        <taxon>Gunneridae</taxon>
        <taxon>Pentapetalae</taxon>
        <taxon>rosids</taxon>
        <taxon>fabids</taxon>
        <taxon>Malpighiales</taxon>
        <taxon>Salicaceae</taxon>
        <taxon>Saliceae</taxon>
        <taxon>Salix</taxon>
    </lineage>
</organism>
<keyword evidence="2" id="KW-1185">Reference proteome</keyword>
<evidence type="ECO:0000313" key="1">
    <source>
        <dbReference type="EMBL" id="KAJ6673485.1"/>
    </source>
</evidence>
<comment type="caution">
    <text evidence="1">The sequence shown here is derived from an EMBL/GenBank/DDBJ whole genome shotgun (WGS) entry which is preliminary data.</text>
</comment>
<reference evidence="1 2" key="1">
    <citation type="journal article" date="2023" name="Int. J. Mol. Sci.">
        <title>De Novo Assembly and Annotation of 11 Diverse Shrub Willow (Salix) Genomes Reveals Novel Gene Organization in Sex-Linked Regions.</title>
        <authorList>
            <person name="Hyden B."/>
            <person name="Feng K."/>
            <person name="Yates T.B."/>
            <person name="Jawdy S."/>
            <person name="Cereghino C."/>
            <person name="Smart L.B."/>
            <person name="Muchero W."/>
        </authorList>
    </citation>
    <scope>NUCLEOTIDE SEQUENCE [LARGE SCALE GENOMIC DNA]</scope>
    <source>
        <tissue evidence="1">Shoot tip</tissue>
    </source>
</reference>
<dbReference type="AlphaFoldDB" id="A0A9Q0SDZ7"/>
<accession>A0A9Q0SDZ7</accession>
<proteinExistence type="predicted"/>
<name>A0A9Q0SDZ7_SALVM</name>
<gene>
    <name evidence="1" type="ORF">OIU85_012483</name>
</gene>
<dbReference type="Proteomes" id="UP001151529">
    <property type="component" value="Chromosome 18"/>
</dbReference>
<dbReference type="EMBL" id="JAPFFL010000017">
    <property type="protein sequence ID" value="KAJ6673485.1"/>
    <property type="molecule type" value="Genomic_DNA"/>
</dbReference>
<protein>
    <submittedName>
        <fullName evidence="1">Uncharacterized protein</fullName>
    </submittedName>
</protein>
<sequence>MGSKFGEKVRESSKVMNFEYNLRIIGLNSQVVKVDLLSLVMIELSNRLETMVMTCFPIQELQSRLELDRGQSNHGRANLWIYFETCKIPSHFQAWRKMRLV</sequence>